<sequence>MWMLLIALVLTLLRFLEVGPLAAVSWWWLLVPYGITVAWWSFSDATGLTKRRAAERDEARRQSRIERQKQVLSPRKRR</sequence>
<dbReference type="NCBIfam" id="TIGR04438">
    <property type="entry name" value="small_Trp_rich"/>
    <property type="match status" value="1"/>
</dbReference>
<gene>
    <name evidence="3" type="ORF">M9799_00125</name>
    <name evidence="4" type="ORF">M9799_02085</name>
</gene>
<feature type="transmembrane region" description="Helical" evidence="2">
    <location>
        <begin position="26"/>
        <end position="42"/>
    </location>
</feature>
<evidence type="ECO:0000313" key="4">
    <source>
        <dbReference type="EMBL" id="UYG52058.1"/>
    </source>
</evidence>
<feature type="region of interest" description="Disordered" evidence="1">
    <location>
        <begin position="59"/>
        <end position="78"/>
    </location>
</feature>
<dbReference type="Proteomes" id="UP001162800">
    <property type="component" value="Chromosome"/>
</dbReference>
<keyword evidence="2" id="KW-0472">Membrane</keyword>
<keyword evidence="2" id="KW-0812">Transmembrane</keyword>
<proteinExistence type="predicted"/>
<keyword evidence="2" id="KW-1133">Transmembrane helix</keyword>
<evidence type="ECO:0000256" key="1">
    <source>
        <dbReference type="SAM" id="MobiDB-lite"/>
    </source>
</evidence>
<name>A0ABY6GAZ6_9BURK</name>
<dbReference type="EMBL" id="CP106881">
    <property type="protein sequence ID" value="UYG51707.1"/>
    <property type="molecule type" value="Genomic_DNA"/>
</dbReference>
<evidence type="ECO:0000256" key="2">
    <source>
        <dbReference type="SAM" id="Phobius"/>
    </source>
</evidence>
<reference evidence="3" key="1">
    <citation type="submission" date="2022-09" db="EMBL/GenBank/DDBJ databases">
        <title>The complete genome of Acidovorax sp. 5MLIR.</title>
        <authorList>
            <person name="Liu L."/>
            <person name="Yue J."/>
            <person name="Yang F."/>
            <person name="Yuan J."/>
            <person name="Li L."/>
        </authorList>
    </citation>
    <scope>NUCLEOTIDE SEQUENCE</scope>
    <source>
        <strain evidence="3">5MLIR</strain>
    </source>
</reference>
<dbReference type="EMBL" id="CP106881">
    <property type="protein sequence ID" value="UYG52058.1"/>
    <property type="molecule type" value="Genomic_DNA"/>
</dbReference>
<keyword evidence="5" id="KW-1185">Reference proteome</keyword>
<accession>A0ABY6GAZ6</accession>
<evidence type="ECO:0000313" key="3">
    <source>
        <dbReference type="EMBL" id="UYG51707.1"/>
    </source>
</evidence>
<dbReference type="RefSeq" id="WP_231044415.1">
    <property type="nucleotide sequence ID" value="NZ_CP106881.1"/>
</dbReference>
<organism evidence="3 5">
    <name type="scientific">Comamonas endophytica</name>
    <dbReference type="NCBI Taxonomy" id="2949090"/>
    <lineage>
        <taxon>Bacteria</taxon>
        <taxon>Pseudomonadati</taxon>
        <taxon>Pseudomonadota</taxon>
        <taxon>Betaproteobacteria</taxon>
        <taxon>Burkholderiales</taxon>
        <taxon>Comamonadaceae</taxon>
        <taxon>Comamonas</taxon>
    </lineage>
</organism>
<evidence type="ECO:0000313" key="5">
    <source>
        <dbReference type="Proteomes" id="UP001162800"/>
    </source>
</evidence>
<feature type="compositionally biased region" description="Basic and acidic residues" evidence="1">
    <location>
        <begin position="59"/>
        <end position="69"/>
    </location>
</feature>
<protein>
    <submittedName>
        <fullName evidence="3">TIGR04438 family Trp-rich protein</fullName>
    </submittedName>
</protein>
<dbReference type="InterPro" id="IPR031044">
    <property type="entry name" value="Small_Trp_rich"/>
</dbReference>